<feature type="transmembrane region" description="Helical" evidence="2">
    <location>
        <begin position="186"/>
        <end position="206"/>
    </location>
</feature>
<feature type="compositionally biased region" description="Basic and acidic residues" evidence="1">
    <location>
        <begin position="132"/>
        <end position="149"/>
    </location>
</feature>
<keyword evidence="2" id="KW-0472">Membrane</keyword>
<feature type="region of interest" description="Disordered" evidence="1">
    <location>
        <begin position="1"/>
        <end position="164"/>
    </location>
</feature>
<keyword evidence="2" id="KW-0812">Transmembrane</keyword>
<evidence type="ECO:0000313" key="3">
    <source>
        <dbReference type="EMBL" id="KAF5203490.1"/>
    </source>
</evidence>
<protein>
    <submittedName>
        <fullName evidence="3">Uncharacterized protein</fullName>
    </submittedName>
</protein>
<feature type="compositionally biased region" description="Basic and acidic residues" evidence="1">
    <location>
        <begin position="52"/>
        <end position="61"/>
    </location>
</feature>
<evidence type="ECO:0000313" key="4">
    <source>
        <dbReference type="Proteomes" id="UP000554482"/>
    </source>
</evidence>
<proteinExistence type="predicted"/>
<comment type="caution">
    <text evidence="3">The sequence shown here is derived from an EMBL/GenBank/DDBJ whole genome shotgun (WGS) entry which is preliminary data.</text>
</comment>
<reference evidence="3 4" key="1">
    <citation type="submission" date="2020-06" db="EMBL/GenBank/DDBJ databases">
        <title>Transcriptomic and genomic resources for Thalictrum thalictroides and T. hernandezii: Facilitating candidate gene discovery in an emerging model plant lineage.</title>
        <authorList>
            <person name="Arias T."/>
            <person name="Riano-Pachon D.M."/>
            <person name="Di Stilio V.S."/>
        </authorList>
    </citation>
    <scope>NUCLEOTIDE SEQUENCE [LARGE SCALE GENOMIC DNA]</scope>
    <source>
        <strain evidence="4">cv. WT478/WT964</strain>
        <tissue evidence="3">Leaves</tissue>
    </source>
</reference>
<evidence type="ECO:0000256" key="2">
    <source>
        <dbReference type="SAM" id="Phobius"/>
    </source>
</evidence>
<evidence type="ECO:0000256" key="1">
    <source>
        <dbReference type="SAM" id="MobiDB-lite"/>
    </source>
</evidence>
<dbReference type="EMBL" id="JABWDY010006708">
    <property type="protein sequence ID" value="KAF5203490.1"/>
    <property type="molecule type" value="Genomic_DNA"/>
</dbReference>
<dbReference type="AlphaFoldDB" id="A0A7J6X4K5"/>
<accession>A0A7J6X4K5</accession>
<keyword evidence="4" id="KW-1185">Reference proteome</keyword>
<feature type="compositionally biased region" description="Basic and acidic residues" evidence="1">
    <location>
        <begin position="95"/>
        <end position="105"/>
    </location>
</feature>
<gene>
    <name evidence="3" type="ORF">FRX31_006921</name>
</gene>
<organism evidence="3 4">
    <name type="scientific">Thalictrum thalictroides</name>
    <name type="common">Rue-anemone</name>
    <name type="synonym">Anemone thalictroides</name>
    <dbReference type="NCBI Taxonomy" id="46969"/>
    <lineage>
        <taxon>Eukaryota</taxon>
        <taxon>Viridiplantae</taxon>
        <taxon>Streptophyta</taxon>
        <taxon>Embryophyta</taxon>
        <taxon>Tracheophyta</taxon>
        <taxon>Spermatophyta</taxon>
        <taxon>Magnoliopsida</taxon>
        <taxon>Ranunculales</taxon>
        <taxon>Ranunculaceae</taxon>
        <taxon>Thalictroideae</taxon>
        <taxon>Thalictrum</taxon>
    </lineage>
</organism>
<dbReference type="Proteomes" id="UP000554482">
    <property type="component" value="Unassembled WGS sequence"/>
</dbReference>
<name>A0A7J6X4K5_THATH</name>
<sequence length="209" mass="22701">MNRGSTERVGGVSGSEIDHMTLGDEADDRDGNRSDVPPVGVSRPYNDEENTERDNSDKDGSDEPSTTTPNVTGGDETENYLDTFDTIDTLDGDDSDTRPETRDGARTGTGTEVMGGTSTSPLVGRSDDEEGRGERGRRNEGRRGRDRGQGRVRGRGVVNQEQAPFPGGPLISSVLPNYASHVAHDVWNGNVSIIMFIYIMIMSYMVSFH</sequence>
<keyword evidence="2" id="KW-1133">Transmembrane helix</keyword>